<evidence type="ECO:0000256" key="1">
    <source>
        <dbReference type="SAM" id="MobiDB-lite"/>
    </source>
</evidence>
<name>A0A7I9YQG2_MYCBU</name>
<reference evidence="2 3" key="1">
    <citation type="journal article" date="2019" name="Emerg. Microbes Infect.">
        <title>Comprehensive subspecies identification of 175 nontuberculous mycobacteria species based on 7547 genomic profiles.</title>
        <authorList>
            <person name="Matsumoto Y."/>
            <person name="Kinjo T."/>
            <person name="Motooka D."/>
            <person name="Nabeya D."/>
            <person name="Jung N."/>
            <person name="Uechi K."/>
            <person name="Horii T."/>
            <person name="Iida T."/>
            <person name="Fujita J."/>
            <person name="Nakamura S."/>
        </authorList>
    </citation>
    <scope>NUCLEOTIDE SEQUENCE [LARGE SCALE GENOMIC DNA]</scope>
    <source>
        <strain evidence="2 3">JCM 30725</strain>
    </source>
</reference>
<dbReference type="AlphaFoldDB" id="A0A7I9YQG2"/>
<evidence type="ECO:0000313" key="3">
    <source>
        <dbReference type="Proteomes" id="UP000465360"/>
    </source>
</evidence>
<proteinExistence type="predicted"/>
<evidence type="ECO:0000313" key="2">
    <source>
        <dbReference type="EMBL" id="GFG90868.1"/>
    </source>
</evidence>
<accession>A0A7I9YQG2</accession>
<dbReference type="RefSeq" id="WP_163713243.1">
    <property type="nucleotide sequence ID" value="NZ_BLKZ01000001.1"/>
</dbReference>
<feature type="region of interest" description="Disordered" evidence="1">
    <location>
        <begin position="1"/>
        <end position="23"/>
    </location>
</feature>
<protein>
    <submittedName>
        <fullName evidence="2">Uncharacterized protein</fullName>
    </submittedName>
</protein>
<gene>
    <name evidence="2" type="ORF">MBOU_29100</name>
</gene>
<dbReference type="Proteomes" id="UP000465360">
    <property type="component" value="Unassembled WGS sequence"/>
</dbReference>
<organism evidence="2 3">
    <name type="scientific">Mycobacterium bourgelatii</name>
    <dbReference type="NCBI Taxonomy" id="1273442"/>
    <lineage>
        <taxon>Bacteria</taxon>
        <taxon>Bacillati</taxon>
        <taxon>Actinomycetota</taxon>
        <taxon>Actinomycetes</taxon>
        <taxon>Mycobacteriales</taxon>
        <taxon>Mycobacteriaceae</taxon>
        <taxon>Mycobacterium</taxon>
    </lineage>
</organism>
<sequence length="123" mass="13454">MGWFKRARNASAGQRVTRADKRQAKDGLAELSALNAERERLTREGLPGVATIIGIREDVATTTLGPWHELHLDVQLPDQDPYRATRRVALELATAPQITVGAQVPVRVDPRDWSVVLVVAPAG</sequence>
<dbReference type="EMBL" id="BLKZ01000001">
    <property type="protein sequence ID" value="GFG90868.1"/>
    <property type="molecule type" value="Genomic_DNA"/>
</dbReference>
<keyword evidence="3" id="KW-1185">Reference proteome</keyword>
<comment type="caution">
    <text evidence="2">The sequence shown here is derived from an EMBL/GenBank/DDBJ whole genome shotgun (WGS) entry which is preliminary data.</text>
</comment>